<dbReference type="PANTHER" id="PTHR35371">
    <property type="entry name" value="INNER MEMBRANE PROTEIN"/>
    <property type="match status" value="1"/>
</dbReference>
<evidence type="ECO:0008006" key="8">
    <source>
        <dbReference type="Google" id="ProtNLM"/>
    </source>
</evidence>
<proteinExistence type="predicted"/>
<comment type="caution">
    <text evidence="6">The sequence shown here is derived from an EMBL/GenBank/DDBJ whole genome shotgun (WGS) entry which is preliminary data.</text>
</comment>
<sequence length="131" mass="14622">MLFSLLLSLLVTMFLPYVAKIPLAYAMQKSGRYDNNNPRQQQAALKGFGQRANAAHYNSFEALAIFAAAVLITAMSSPSVGSISVTLAWMFVASRIGYLFCYWYNLATLRSLIWFFGMVCCFAMAMISLIF</sequence>
<evidence type="ECO:0000256" key="2">
    <source>
        <dbReference type="ARBA" id="ARBA00022692"/>
    </source>
</evidence>
<dbReference type="PANTHER" id="PTHR35371:SF1">
    <property type="entry name" value="BLR7753 PROTEIN"/>
    <property type="match status" value="1"/>
</dbReference>
<dbReference type="EMBL" id="MKEK01000001">
    <property type="protein sequence ID" value="OEY69723.1"/>
    <property type="molecule type" value="Genomic_DNA"/>
</dbReference>
<dbReference type="InterPro" id="IPR001129">
    <property type="entry name" value="Membr-assoc_MAPEG"/>
</dbReference>
<name>A0A1E7Q6M0_9GAMM</name>
<dbReference type="Pfam" id="PF01124">
    <property type="entry name" value="MAPEG"/>
    <property type="match status" value="1"/>
</dbReference>
<comment type="subcellular location">
    <subcellularLocation>
        <location evidence="1">Membrane</location>
    </subcellularLocation>
</comment>
<protein>
    <recommendedName>
        <fullName evidence="8">MAPEG family protein</fullName>
    </recommendedName>
</protein>
<accession>A0A1E7Q6M0</accession>
<keyword evidence="7" id="KW-1185">Reference proteome</keyword>
<reference evidence="7" key="1">
    <citation type="submission" date="2016-09" db="EMBL/GenBank/DDBJ databases">
        <authorList>
            <person name="Wan X."/>
            <person name="Hou S."/>
        </authorList>
    </citation>
    <scope>NUCLEOTIDE SEQUENCE [LARGE SCALE GENOMIC DNA]</scope>
    <source>
        <strain evidence="7">KH87</strain>
    </source>
</reference>
<dbReference type="STRING" id="1628148.BI198_09230"/>
<feature type="transmembrane region" description="Helical" evidence="5">
    <location>
        <begin position="112"/>
        <end position="130"/>
    </location>
</feature>
<dbReference type="Gene3D" id="1.20.120.550">
    <property type="entry name" value="Membrane associated eicosanoid/glutathione metabolism-like domain"/>
    <property type="match status" value="1"/>
</dbReference>
<evidence type="ECO:0000256" key="5">
    <source>
        <dbReference type="SAM" id="Phobius"/>
    </source>
</evidence>
<dbReference type="SUPFAM" id="SSF161084">
    <property type="entry name" value="MAPEG domain-like"/>
    <property type="match status" value="1"/>
</dbReference>
<feature type="transmembrane region" description="Helical" evidence="5">
    <location>
        <begin position="55"/>
        <end position="75"/>
    </location>
</feature>
<evidence type="ECO:0000313" key="7">
    <source>
        <dbReference type="Proteomes" id="UP000242258"/>
    </source>
</evidence>
<keyword evidence="4 5" id="KW-0472">Membrane</keyword>
<dbReference type="RefSeq" id="WP_070049293.1">
    <property type="nucleotide sequence ID" value="NZ_CBCSDO010000004.1"/>
</dbReference>
<evidence type="ECO:0000256" key="3">
    <source>
        <dbReference type="ARBA" id="ARBA00022989"/>
    </source>
</evidence>
<dbReference type="GO" id="GO:0016020">
    <property type="term" value="C:membrane"/>
    <property type="evidence" value="ECO:0007669"/>
    <property type="project" value="UniProtKB-SubCell"/>
</dbReference>
<dbReference type="OrthoDB" id="513661at2"/>
<evidence type="ECO:0000256" key="1">
    <source>
        <dbReference type="ARBA" id="ARBA00004370"/>
    </source>
</evidence>
<dbReference type="AlphaFoldDB" id="A0A1E7Q6M0"/>
<evidence type="ECO:0000256" key="4">
    <source>
        <dbReference type="ARBA" id="ARBA00023136"/>
    </source>
</evidence>
<organism evidence="6 7">
    <name type="scientific">Rheinheimera salexigens</name>
    <dbReference type="NCBI Taxonomy" id="1628148"/>
    <lineage>
        <taxon>Bacteria</taxon>
        <taxon>Pseudomonadati</taxon>
        <taxon>Pseudomonadota</taxon>
        <taxon>Gammaproteobacteria</taxon>
        <taxon>Chromatiales</taxon>
        <taxon>Chromatiaceae</taxon>
        <taxon>Rheinheimera</taxon>
    </lineage>
</organism>
<dbReference type="Proteomes" id="UP000242258">
    <property type="component" value="Unassembled WGS sequence"/>
</dbReference>
<keyword evidence="3 5" id="KW-1133">Transmembrane helix</keyword>
<evidence type="ECO:0000313" key="6">
    <source>
        <dbReference type="EMBL" id="OEY69723.1"/>
    </source>
</evidence>
<gene>
    <name evidence="6" type="ORF">BI198_09230</name>
</gene>
<dbReference type="InterPro" id="IPR023352">
    <property type="entry name" value="MAPEG-like_dom_sf"/>
</dbReference>
<feature type="transmembrane region" description="Helical" evidence="5">
    <location>
        <begin position="87"/>
        <end position="106"/>
    </location>
</feature>
<keyword evidence="2 5" id="KW-0812">Transmembrane</keyword>